<dbReference type="KEGG" id="kdj:28967472"/>
<reference evidence="2" key="1">
    <citation type="submission" date="2013-07" db="EMBL/GenBank/DDBJ databases">
        <title>The Genome Sequence of Cryptococcus dejecticola CBS10117.</title>
        <authorList>
            <consortium name="The Broad Institute Genome Sequencing Platform"/>
            <person name="Cuomo C."/>
            <person name="Litvintseva A."/>
            <person name="Chen Y."/>
            <person name="Heitman J."/>
            <person name="Sun S."/>
            <person name="Springer D."/>
            <person name="Dromer F."/>
            <person name="Young S.K."/>
            <person name="Zeng Q."/>
            <person name="Gargeya S."/>
            <person name="Fitzgerald M."/>
            <person name="Abouelleil A."/>
            <person name="Alvarado L."/>
            <person name="Berlin A.M."/>
            <person name="Chapman S.B."/>
            <person name="Dewar J."/>
            <person name="Goldberg J."/>
            <person name="Griggs A."/>
            <person name="Gujja S."/>
            <person name="Hansen M."/>
            <person name="Howarth C."/>
            <person name="Imamovic A."/>
            <person name="Larimer J."/>
            <person name="McCowan C."/>
            <person name="Murphy C."/>
            <person name="Pearson M."/>
            <person name="Priest M."/>
            <person name="Roberts A."/>
            <person name="Saif S."/>
            <person name="Shea T."/>
            <person name="Sykes S."/>
            <person name="Wortman J."/>
            <person name="Nusbaum C."/>
            <person name="Birren B."/>
        </authorList>
    </citation>
    <scope>NUCLEOTIDE SEQUENCE [LARGE SCALE GENOMIC DNA]</scope>
    <source>
        <strain evidence="2">CBS 10117</strain>
    </source>
</reference>
<feature type="region of interest" description="Disordered" evidence="1">
    <location>
        <begin position="274"/>
        <end position="309"/>
    </location>
</feature>
<dbReference type="AlphaFoldDB" id="A0A1A6A7M2"/>
<evidence type="ECO:0000256" key="1">
    <source>
        <dbReference type="SAM" id="MobiDB-lite"/>
    </source>
</evidence>
<dbReference type="GeneID" id="28967472"/>
<keyword evidence="4" id="KW-1185">Reference proteome</keyword>
<dbReference type="RefSeq" id="XP_018263897.1">
    <property type="nucleotide sequence ID" value="XM_018407089.1"/>
</dbReference>
<dbReference type="EMBL" id="KI894030">
    <property type="protein sequence ID" value="OBR86055.1"/>
    <property type="molecule type" value="Genomic_DNA"/>
</dbReference>
<reference evidence="3" key="2">
    <citation type="submission" date="2013-07" db="EMBL/GenBank/DDBJ databases">
        <authorList>
            <consortium name="The Broad Institute Genome Sequencing Platform"/>
            <person name="Cuomo C."/>
            <person name="Litvintseva A."/>
            <person name="Chen Y."/>
            <person name="Heitman J."/>
            <person name="Sun S."/>
            <person name="Springer D."/>
            <person name="Dromer F."/>
            <person name="Young S.K."/>
            <person name="Zeng Q."/>
            <person name="Gargeya S."/>
            <person name="Fitzgerald M."/>
            <person name="Abouelleil A."/>
            <person name="Alvarado L."/>
            <person name="Berlin A.M."/>
            <person name="Chapman S.B."/>
            <person name="Dewar J."/>
            <person name="Goldberg J."/>
            <person name="Griggs A."/>
            <person name="Gujja S."/>
            <person name="Hansen M."/>
            <person name="Howarth C."/>
            <person name="Imamovic A."/>
            <person name="Larimer J."/>
            <person name="McCowan C."/>
            <person name="Murphy C."/>
            <person name="Pearson M."/>
            <person name="Priest M."/>
            <person name="Roberts A."/>
            <person name="Saif S."/>
            <person name="Shea T."/>
            <person name="Sykes S."/>
            <person name="Wortman J."/>
            <person name="Nusbaum C."/>
            <person name="Birren B."/>
        </authorList>
    </citation>
    <scope>NUCLEOTIDE SEQUENCE</scope>
    <source>
        <strain evidence="3">CBS 10117</strain>
    </source>
</reference>
<gene>
    <name evidence="2" type="ORF">I303_03773</name>
    <name evidence="3" type="ORF">I303_103756</name>
</gene>
<evidence type="ECO:0000313" key="3">
    <source>
        <dbReference type="EMBL" id="WWC61176.1"/>
    </source>
</evidence>
<dbReference type="OrthoDB" id="10602051at2759"/>
<sequence length="379" mass="43481">MSSPPSSPEPMDIDEPYPLYFYSTHRADTPSKNLDGSLTFKAEPEGPNNLLNIQDDLASDISSLAIDWKPLNPDIVSYTNHSESCYPLPLQLYRPALTSQPDRDICISPSPSSSYVLDDRPVDPSNYIIPTTHIPEDRSKYLDPRIPTDVFWDFVDQRNFARSEERKERRRFMMDSYGYSYSLNSDYSPFGGGTPTSYYSPSPYRFRLDDDEDGTDEWGSLNPIRWPDMARRSTFPGPGPSEYSLYNDRMSFAGVELIDSNFVKYRFTTKDEYEDGDANSQVSGMTSTSKSTSKSKSKTKKRRTARVNPKAFKRLVRSTEQYNKDKAKVDEAKRQRYRKINDLALYCATISDKRNKKGVELMSRLSAAGDRERKRIGWK</sequence>
<dbReference type="EMBL" id="CP144533">
    <property type="protein sequence ID" value="WWC61176.1"/>
    <property type="molecule type" value="Genomic_DNA"/>
</dbReference>
<name>A0A1A6A7M2_9TREE</name>
<reference evidence="3" key="3">
    <citation type="submission" date="2024-02" db="EMBL/GenBank/DDBJ databases">
        <title>Comparative genomics of Cryptococcus and Kwoniella reveals pathogenesis evolution and contrasting modes of karyotype evolution via chromosome fusion or intercentromeric recombination.</title>
        <authorList>
            <person name="Coelho M.A."/>
            <person name="David-Palma M."/>
            <person name="Shea T."/>
            <person name="Bowers K."/>
            <person name="McGinley-Smith S."/>
            <person name="Mohammad A.W."/>
            <person name="Gnirke A."/>
            <person name="Yurkov A.M."/>
            <person name="Nowrousian M."/>
            <person name="Sun S."/>
            <person name="Cuomo C.A."/>
            <person name="Heitman J."/>
        </authorList>
    </citation>
    <scope>NUCLEOTIDE SEQUENCE</scope>
    <source>
        <strain evidence="3">CBS 10117</strain>
    </source>
</reference>
<dbReference type="Proteomes" id="UP000078595">
    <property type="component" value="Chromosome 4"/>
</dbReference>
<organism evidence="2">
    <name type="scientific">Kwoniella dejecticola CBS 10117</name>
    <dbReference type="NCBI Taxonomy" id="1296121"/>
    <lineage>
        <taxon>Eukaryota</taxon>
        <taxon>Fungi</taxon>
        <taxon>Dikarya</taxon>
        <taxon>Basidiomycota</taxon>
        <taxon>Agaricomycotina</taxon>
        <taxon>Tremellomycetes</taxon>
        <taxon>Tremellales</taxon>
        <taxon>Cryptococcaceae</taxon>
        <taxon>Kwoniella</taxon>
    </lineage>
</organism>
<evidence type="ECO:0000313" key="2">
    <source>
        <dbReference type="EMBL" id="OBR86055.1"/>
    </source>
</evidence>
<accession>A0A1A6A7M2</accession>
<dbReference type="VEuPathDB" id="FungiDB:I303_03773"/>
<feature type="compositionally biased region" description="Basic residues" evidence="1">
    <location>
        <begin position="293"/>
        <end position="309"/>
    </location>
</feature>
<protein>
    <submittedName>
        <fullName evidence="2">Uncharacterized protein</fullName>
    </submittedName>
</protein>
<proteinExistence type="predicted"/>
<evidence type="ECO:0000313" key="4">
    <source>
        <dbReference type="Proteomes" id="UP000078595"/>
    </source>
</evidence>